<dbReference type="SUPFAM" id="SSF56281">
    <property type="entry name" value="Metallo-hydrolase/oxidoreductase"/>
    <property type="match status" value="1"/>
</dbReference>
<dbReference type="Pfam" id="PF00753">
    <property type="entry name" value="Lactamase_B"/>
    <property type="match status" value="1"/>
</dbReference>
<dbReference type="SMART" id="SM00849">
    <property type="entry name" value="Lactamase_B"/>
    <property type="match status" value="1"/>
</dbReference>
<dbReference type="EMBL" id="BARS01042812">
    <property type="protein sequence ID" value="GAG32850.1"/>
    <property type="molecule type" value="Genomic_DNA"/>
</dbReference>
<dbReference type="PANTHER" id="PTHR42951:SF4">
    <property type="entry name" value="ACYL-COENZYME A THIOESTERASE MBLAC2"/>
    <property type="match status" value="1"/>
</dbReference>
<proteinExistence type="predicted"/>
<dbReference type="InterPro" id="IPR036866">
    <property type="entry name" value="RibonucZ/Hydroxyglut_hydro"/>
</dbReference>
<dbReference type="InterPro" id="IPR001279">
    <property type="entry name" value="Metallo-B-lactamas"/>
</dbReference>
<dbReference type="AlphaFoldDB" id="X0WQB9"/>
<evidence type="ECO:0000313" key="2">
    <source>
        <dbReference type="EMBL" id="GAG32850.1"/>
    </source>
</evidence>
<dbReference type="PANTHER" id="PTHR42951">
    <property type="entry name" value="METALLO-BETA-LACTAMASE DOMAIN-CONTAINING"/>
    <property type="match status" value="1"/>
</dbReference>
<organism evidence="2">
    <name type="scientific">marine sediment metagenome</name>
    <dbReference type="NCBI Taxonomy" id="412755"/>
    <lineage>
        <taxon>unclassified sequences</taxon>
        <taxon>metagenomes</taxon>
        <taxon>ecological metagenomes</taxon>
    </lineage>
</organism>
<feature type="non-terminal residue" evidence="2">
    <location>
        <position position="240"/>
    </location>
</feature>
<dbReference type="Gene3D" id="3.60.15.10">
    <property type="entry name" value="Ribonuclease Z/Hydroxyacylglutathione hydrolase-like"/>
    <property type="match status" value="1"/>
</dbReference>
<sequence length="240" mass="26742">MTDLGGGSAIEQSQINGVVRYTSGDIRVYQLKVESFPDHFTNIYLIVDGEATLIDVGYNSDTGRIDLEKGFSTIADGFNEDISLDDVGNIVITHGHGDHFGMLEYPKLKGKRLYMSPPDTMIIKDYRSVYLEWRKHTRRLSEEAGCYVNFDVLSDYGRLALHPGDYDLVEVHDRQDIINGYTVHHTPGHTPGHICISYGPFLFLGDHILSVTTPHQVPKSLWGGGGLEVYLDSLAKVANL</sequence>
<accession>X0WQB9</accession>
<comment type="caution">
    <text evidence="2">The sequence shown here is derived from an EMBL/GenBank/DDBJ whole genome shotgun (WGS) entry which is preliminary data.</text>
</comment>
<feature type="domain" description="Metallo-beta-lactamase" evidence="1">
    <location>
        <begin position="40"/>
        <end position="240"/>
    </location>
</feature>
<gene>
    <name evidence="2" type="ORF">S01H1_64907</name>
</gene>
<protein>
    <recommendedName>
        <fullName evidence="1">Metallo-beta-lactamase domain-containing protein</fullName>
    </recommendedName>
</protein>
<evidence type="ECO:0000259" key="1">
    <source>
        <dbReference type="SMART" id="SM00849"/>
    </source>
</evidence>
<name>X0WQB9_9ZZZZ</name>
<reference evidence="2" key="1">
    <citation type="journal article" date="2014" name="Front. Microbiol.">
        <title>High frequency of phylogenetically diverse reductive dehalogenase-homologous genes in deep subseafloor sedimentary metagenomes.</title>
        <authorList>
            <person name="Kawai M."/>
            <person name="Futagami T."/>
            <person name="Toyoda A."/>
            <person name="Takaki Y."/>
            <person name="Nishi S."/>
            <person name="Hori S."/>
            <person name="Arai W."/>
            <person name="Tsubouchi T."/>
            <person name="Morono Y."/>
            <person name="Uchiyama I."/>
            <person name="Ito T."/>
            <person name="Fujiyama A."/>
            <person name="Inagaki F."/>
            <person name="Takami H."/>
        </authorList>
    </citation>
    <scope>NUCLEOTIDE SEQUENCE</scope>
    <source>
        <strain evidence="2">Expedition CK06-06</strain>
    </source>
</reference>
<dbReference type="InterPro" id="IPR050855">
    <property type="entry name" value="NDM-1-like"/>
</dbReference>